<dbReference type="STRING" id="28042.GU90_07920"/>
<keyword evidence="2" id="KW-1185">Reference proteome</keyword>
<evidence type="ECO:0000313" key="1">
    <source>
        <dbReference type="EMBL" id="KEI44814.1"/>
    </source>
</evidence>
<reference evidence="1 2" key="1">
    <citation type="submission" date="2014-06" db="EMBL/GenBank/DDBJ databases">
        <title>Saccharopolyspora rectivirgula DSM-43113 Genome sequencing.</title>
        <authorList>
            <person name="Barrera C."/>
            <person name="Millon L."/>
            <person name="Rognon B."/>
            <person name="Zaugg C."/>
            <person name="Monod M."/>
        </authorList>
    </citation>
    <scope>NUCLEOTIDE SEQUENCE [LARGE SCALE GENOMIC DNA]</scope>
    <source>
        <strain evidence="1 2">DSM 43113</strain>
    </source>
</reference>
<dbReference type="AlphaFoldDB" id="A0A073BAM3"/>
<name>A0A073BAM3_9PSEU</name>
<dbReference type="EMBL" id="JNVU01000018">
    <property type="protein sequence ID" value="KEI44814.1"/>
    <property type="molecule type" value="Genomic_DNA"/>
</dbReference>
<comment type="caution">
    <text evidence="1">The sequence shown here is derived from an EMBL/GenBank/DDBJ whole genome shotgun (WGS) entry which is preliminary data.</text>
</comment>
<evidence type="ECO:0008006" key="3">
    <source>
        <dbReference type="Google" id="ProtNLM"/>
    </source>
</evidence>
<gene>
    <name evidence="1" type="ORF">GU90_07920</name>
</gene>
<sequence>MVSGKGRDCLAVSYLAEWQANGGNSTKHRGRTLFWVLTSHRLGLLDFTPRGGSEDSGSSGLLGGLKKTLGSVWDREEQQPANQELELPVPLVCAEVPRDAIASVEVVEQKVKGWKRHWFKVVLTDESAFFISHQKHTEKRFFDRMLAMTYGQE</sequence>
<protein>
    <recommendedName>
        <fullName evidence="3">PH domain-containing protein</fullName>
    </recommendedName>
</protein>
<dbReference type="Proteomes" id="UP000031419">
    <property type="component" value="Unassembled WGS sequence"/>
</dbReference>
<accession>A0A073BAM3</accession>
<proteinExistence type="predicted"/>
<evidence type="ECO:0000313" key="2">
    <source>
        <dbReference type="Proteomes" id="UP000031419"/>
    </source>
</evidence>
<organism evidence="1 2">
    <name type="scientific">Saccharopolyspora rectivirgula</name>
    <dbReference type="NCBI Taxonomy" id="28042"/>
    <lineage>
        <taxon>Bacteria</taxon>
        <taxon>Bacillati</taxon>
        <taxon>Actinomycetota</taxon>
        <taxon>Actinomycetes</taxon>
        <taxon>Pseudonocardiales</taxon>
        <taxon>Pseudonocardiaceae</taxon>
        <taxon>Saccharopolyspora</taxon>
    </lineage>
</organism>